<name>A0A521C741_9BACL</name>
<dbReference type="Proteomes" id="UP000315636">
    <property type="component" value="Unassembled WGS sequence"/>
</dbReference>
<dbReference type="OrthoDB" id="88184at2"/>
<comment type="similarity">
    <text evidence="5">Belongs to the bacteriophage holin family. Cp-1 holin subfamily.</text>
</comment>
<keyword evidence="4 6" id="KW-0472">Membrane</keyword>
<proteinExistence type="inferred from homology"/>
<evidence type="ECO:0000313" key="7">
    <source>
        <dbReference type="EMBL" id="SMO55185.1"/>
    </source>
</evidence>
<evidence type="ECO:0000256" key="6">
    <source>
        <dbReference type="SAM" id="Phobius"/>
    </source>
</evidence>
<feature type="transmembrane region" description="Helical" evidence="6">
    <location>
        <begin position="12"/>
        <end position="39"/>
    </location>
</feature>
<dbReference type="EMBL" id="FXTI01000003">
    <property type="protein sequence ID" value="SMO55185.1"/>
    <property type="molecule type" value="Genomic_DNA"/>
</dbReference>
<evidence type="ECO:0000256" key="3">
    <source>
        <dbReference type="ARBA" id="ARBA00022989"/>
    </source>
</evidence>
<evidence type="ECO:0000256" key="5">
    <source>
        <dbReference type="ARBA" id="ARBA00023600"/>
    </source>
</evidence>
<evidence type="ECO:0000256" key="1">
    <source>
        <dbReference type="ARBA" id="ARBA00004141"/>
    </source>
</evidence>
<organism evidence="7 8">
    <name type="scientific">Melghirimyces algeriensis</name>
    <dbReference type="NCBI Taxonomy" id="910412"/>
    <lineage>
        <taxon>Bacteria</taxon>
        <taxon>Bacillati</taxon>
        <taxon>Bacillota</taxon>
        <taxon>Bacilli</taxon>
        <taxon>Bacillales</taxon>
        <taxon>Thermoactinomycetaceae</taxon>
        <taxon>Melghirimyces</taxon>
    </lineage>
</organism>
<dbReference type="Pfam" id="PF05105">
    <property type="entry name" value="Phage_holin_4_1"/>
    <property type="match status" value="1"/>
</dbReference>
<dbReference type="GO" id="GO:0016020">
    <property type="term" value="C:membrane"/>
    <property type="evidence" value="ECO:0007669"/>
    <property type="project" value="UniProtKB-SubCell"/>
</dbReference>
<reference evidence="7 8" key="1">
    <citation type="submission" date="2017-05" db="EMBL/GenBank/DDBJ databases">
        <authorList>
            <person name="Varghese N."/>
            <person name="Submissions S."/>
        </authorList>
    </citation>
    <scope>NUCLEOTIDE SEQUENCE [LARGE SCALE GENOMIC DNA]</scope>
    <source>
        <strain evidence="7 8">DSM 45474</strain>
    </source>
</reference>
<protein>
    <submittedName>
        <fullName evidence="7">Toxin secretion/phage lysis holin</fullName>
    </submittedName>
</protein>
<evidence type="ECO:0000256" key="2">
    <source>
        <dbReference type="ARBA" id="ARBA00022692"/>
    </source>
</evidence>
<evidence type="ECO:0000256" key="4">
    <source>
        <dbReference type="ARBA" id="ARBA00023136"/>
    </source>
</evidence>
<dbReference type="NCBIfam" id="TIGR01593">
    <property type="entry name" value="holin_tox_secr"/>
    <property type="match status" value="1"/>
</dbReference>
<keyword evidence="8" id="KW-1185">Reference proteome</keyword>
<evidence type="ECO:0000313" key="8">
    <source>
        <dbReference type="Proteomes" id="UP000315636"/>
    </source>
</evidence>
<dbReference type="InterPro" id="IPR006480">
    <property type="entry name" value="Phage_holin_4_1"/>
</dbReference>
<gene>
    <name evidence="7" type="ORF">SAMN06264849_103161</name>
</gene>
<comment type="subcellular location">
    <subcellularLocation>
        <location evidence="1">Membrane</location>
        <topology evidence="1">Multi-pass membrane protein</topology>
    </subcellularLocation>
</comment>
<feature type="transmembrane region" description="Helical" evidence="6">
    <location>
        <begin position="51"/>
        <end position="76"/>
    </location>
</feature>
<keyword evidence="3 6" id="KW-1133">Transmembrane helix</keyword>
<sequence length="131" mass="13967">METVFKVGSAVAGAAASFLFGGWSVLIQTLMAFVIVDYVSGVIAGAKEGKLNSYVGLLGISRKVLIFALVAVAHMVDMALGEGHMFRDAAIFFYLANELLSILENASRIGVPIPPKVKEAVEVLRGKDDKH</sequence>
<keyword evidence="2 6" id="KW-0812">Transmembrane</keyword>
<dbReference type="RefSeq" id="WP_142504913.1">
    <property type="nucleotide sequence ID" value="NZ_FXTI01000003.1"/>
</dbReference>
<accession>A0A521C741</accession>
<dbReference type="AlphaFoldDB" id="A0A521C741"/>